<dbReference type="InterPro" id="IPR016024">
    <property type="entry name" value="ARM-type_fold"/>
</dbReference>
<reference evidence="4 5" key="1">
    <citation type="submission" date="2020-06" db="EMBL/GenBank/DDBJ databases">
        <title>WGS assembly of Ceratodon purpureus strain R40.</title>
        <authorList>
            <person name="Carey S.B."/>
            <person name="Jenkins J."/>
            <person name="Shu S."/>
            <person name="Lovell J.T."/>
            <person name="Sreedasyam A."/>
            <person name="Maumus F."/>
            <person name="Tiley G.P."/>
            <person name="Fernandez-Pozo N."/>
            <person name="Barry K."/>
            <person name="Chen C."/>
            <person name="Wang M."/>
            <person name="Lipzen A."/>
            <person name="Daum C."/>
            <person name="Saski C.A."/>
            <person name="Payton A.C."/>
            <person name="Mcbreen J.C."/>
            <person name="Conrad R.E."/>
            <person name="Kollar L.M."/>
            <person name="Olsson S."/>
            <person name="Huttunen S."/>
            <person name="Landis J.B."/>
            <person name="Wickett N.J."/>
            <person name="Johnson M.G."/>
            <person name="Rensing S.A."/>
            <person name="Grimwood J."/>
            <person name="Schmutz J."/>
            <person name="Mcdaniel S.F."/>
        </authorList>
    </citation>
    <scope>NUCLEOTIDE SEQUENCE [LARGE SCALE GENOMIC DNA]</scope>
    <source>
        <strain evidence="4 5">R40</strain>
    </source>
</reference>
<dbReference type="AlphaFoldDB" id="A0A8T0GB42"/>
<keyword evidence="2" id="KW-0131">Cell cycle</keyword>
<evidence type="ECO:0000313" key="4">
    <source>
        <dbReference type="EMBL" id="KAG0556373.1"/>
    </source>
</evidence>
<sequence>MADAEVHSLHGFFVEGRVDRAKRGDFDASVQRLVDVARTGDGRQELAVAGAVPVLLSLSGCIFPKSFQDVCASWWSFKSFHLYVKLLRNLCAGNSINQEALVASEGLEALAQVVEFLAPQYASPHGTCEDGESAVPFEGLQIVLQLLGNVAGHGEVTQARIWERFFPSVFLMVAGVANIKVQEPLCMLIYTCCRDNDSRCSKLAEGKGASIVASLLNRGGGISGGGVIASDAPNEWLEFLVSRLSFANPGLQTLFTSLGGTGWNISETNVFTKDQASLLDILNASLSAREEENRTSDPHAEGHHYTSLPLTSASFLTDVIRAAAKHAASTNLSGLKLPTQSPGADVLGLSLSMTRTLCVLDAKRSTIIPTFASSGLIPLLLNLLRALGLPDNAKTQDLGEQPPLPSDDSESFPRRDVYIGYRRDIVAVIANASHRSFQIQELVRENAGLLVVLQQCMPDTNNPFLREWGLWAIRNLLEGNTANQTEVADLEIQSTVPDARLREAGMAVEINPETGRPRLVNVASGTDNPAEDEFM</sequence>
<dbReference type="Gene3D" id="1.25.10.10">
    <property type="entry name" value="Leucine-rich Repeat Variant"/>
    <property type="match status" value="2"/>
</dbReference>
<gene>
    <name evidence="4" type="ORF">KC19_11G048500</name>
</gene>
<keyword evidence="5" id="KW-1185">Reference proteome</keyword>
<protein>
    <recommendedName>
        <fullName evidence="3">Ataxin-10 domain-containing protein</fullName>
    </recommendedName>
</protein>
<dbReference type="PANTHER" id="PTHR13255:SF0">
    <property type="entry name" value="ATAXIN-10"/>
    <property type="match status" value="1"/>
</dbReference>
<dbReference type="Proteomes" id="UP000822688">
    <property type="component" value="Chromosome 11"/>
</dbReference>
<evidence type="ECO:0000256" key="1">
    <source>
        <dbReference type="ARBA" id="ARBA00022618"/>
    </source>
</evidence>
<keyword evidence="1" id="KW-0132">Cell division</keyword>
<dbReference type="GO" id="GO:0051301">
    <property type="term" value="P:cell division"/>
    <property type="evidence" value="ECO:0007669"/>
    <property type="project" value="UniProtKB-KW"/>
</dbReference>
<name>A0A8T0GB42_CERPU</name>
<dbReference type="InterPro" id="IPR011989">
    <property type="entry name" value="ARM-like"/>
</dbReference>
<dbReference type="EMBL" id="CM026432">
    <property type="protein sequence ID" value="KAG0556373.1"/>
    <property type="molecule type" value="Genomic_DNA"/>
</dbReference>
<dbReference type="SUPFAM" id="SSF48371">
    <property type="entry name" value="ARM repeat"/>
    <property type="match status" value="1"/>
</dbReference>
<dbReference type="Pfam" id="PF09759">
    <property type="entry name" value="Atx10homo_assoc"/>
    <property type="match status" value="1"/>
</dbReference>
<evidence type="ECO:0000259" key="3">
    <source>
        <dbReference type="Pfam" id="PF09759"/>
    </source>
</evidence>
<dbReference type="GO" id="GO:0005829">
    <property type="term" value="C:cytosol"/>
    <property type="evidence" value="ECO:0007669"/>
    <property type="project" value="TreeGrafter"/>
</dbReference>
<comment type="caution">
    <text evidence="4">The sequence shown here is derived from an EMBL/GenBank/DDBJ whole genome shotgun (WGS) entry which is preliminary data.</text>
</comment>
<feature type="domain" description="Ataxin-10" evidence="3">
    <location>
        <begin position="421"/>
        <end position="518"/>
    </location>
</feature>
<dbReference type="InterPro" id="IPR019156">
    <property type="entry name" value="Ataxin-10_domain"/>
</dbReference>
<dbReference type="PANTHER" id="PTHR13255">
    <property type="entry name" value="ATAXIN-10"/>
    <property type="match status" value="1"/>
</dbReference>
<organism evidence="4 5">
    <name type="scientific">Ceratodon purpureus</name>
    <name type="common">Fire moss</name>
    <name type="synonym">Dicranum purpureum</name>
    <dbReference type="NCBI Taxonomy" id="3225"/>
    <lineage>
        <taxon>Eukaryota</taxon>
        <taxon>Viridiplantae</taxon>
        <taxon>Streptophyta</taxon>
        <taxon>Embryophyta</taxon>
        <taxon>Bryophyta</taxon>
        <taxon>Bryophytina</taxon>
        <taxon>Bryopsida</taxon>
        <taxon>Dicranidae</taxon>
        <taxon>Pseudoditrichales</taxon>
        <taxon>Ditrichaceae</taxon>
        <taxon>Ceratodon</taxon>
    </lineage>
</organism>
<evidence type="ECO:0000256" key="2">
    <source>
        <dbReference type="ARBA" id="ARBA00023306"/>
    </source>
</evidence>
<evidence type="ECO:0000313" key="5">
    <source>
        <dbReference type="Proteomes" id="UP000822688"/>
    </source>
</evidence>
<accession>A0A8T0GB42</accession>
<proteinExistence type="predicted"/>
<dbReference type="InterPro" id="IPR051374">
    <property type="entry name" value="Ataxin-10/CTR86_families"/>
</dbReference>